<dbReference type="InterPro" id="IPR014001">
    <property type="entry name" value="Helicase_ATP-bd"/>
</dbReference>
<dbReference type="Pfam" id="PF00270">
    <property type="entry name" value="DEAD"/>
    <property type="match status" value="1"/>
</dbReference>
<dbReference type="InterPro" id="IPR004609">
    <property type="entry name" value="ATP-dep_DNA_helicase_RecG"/>
</dbReference>
<keyword evidence="7 15" id="KW-0067">ATP-binding</keyword>
<dbReference type="PANTHER" id="PTHR47964:SF1">
    <property type="entry name" value="ATP-DEPENDENT DNA HELICASE HOMOLOG RECG, CHLOROPLASTIC"/>
    <property type="match status" value="1"/>
</dbReference>
<dbReference type="CDD" id="cd17992">
    <property type="entry name" value="DEXHc_RecG"/>
    <property type="match status" value="1"/>
</dbReference>
<dbReference type="InterPro" id="IPR027417">
    <property type="entry name" value="P-loop_NTPase"/>
</dbReference>
<evidence type="ECO:0000256" key="1">
    <source>
        <dbReference type="ARBA" id="ARBA00007504"/>
    </source>
</evidence>
<protein>
    <recommendedName>
        <fullName evidence="2 15">ATP-dependent DNA helicase RecG</fullName>
        <ecNumber evidence="13 15">5.6.2.4</ecNumber>
    </recommendedName>
</protein>
<dbReference type="InterPro" id="IPR012340">
    <property type="entry name" value="NA-bd_OB-fold"/>
</dbReference>
<dbReference type="GO" id="GO:0016887">
    <property type="term" value="F:ATP hydrolysis activity"/>
    <property type="evidence" value="ECO:0007669"/>
    <property type="project" value="RHEA"/>
</dbReference>
<keyword evidence="19" id="KW-1185">Reference proteome</keyword>
<evidence type="ECO:0000256" key="15">
    <source>
        <dbReference type="RuleBase" id="RU363016"/>
    </source>
</evidence>
<dbReference type="PROSITE" id="PS51192">
    <property type="entry name" value="HELICASE_ATP_BIND_1"/>
    <property type="match status" value="1"/>
</dbReference>
<dbReference type="SUPFAM" id="SSF50249">
    <property type="entry name" value="Nucleic acid-binding proteins"/>
    <property type="match status" value="1"/>
</dbReference>
<evidence type="ECO:0000256" key="6">
    <source>
        <dbReference type="ARBA" id="ARBA00022806"/>
    </source>
</evidence>
<evidence type="ECO:0000256" key="11">
    <source>
        <dbReference type="ARBA" id="ARBA00023235"/>
    </source>
</evidence>
<accession>A0A4R1K8Q2</accession>
<gene>
    <name evidence="18" type="ORF">C8D98_1615</name>
</gene>
<dbReference type="EMBL" id="SMGG01000004">
    <property type="protein sequence ID" value="TCK60736.1"/>
    <property type="molecule type" value="Genomic_DNA"/>
</dbReference>
<feature type="domain" description="Helicase C-terminal" evidence="17">
    <location>
        <begin position="524"/>
        <end position="689"/>
    </location>
</feature>
<dbReference type="GO" id="GO:0006310">
    <property type="term" value="P:DNA recombination"/>
    <property type="evidence" value="ECO:0007669"/>
    <property type="project" value="UniProtKB-UniRule"/>
</dbReference>
<evidence type="ECO:0000256" key="9">
    <source>
        <dbReference type="ARBA" id="ARBA00023172"/>
    </source>
</evidence>
<dbReference type="InterPro" id="IPR001650">
    <property type="entry name" value="Helicase_C-like"/>
</dbReference>
<keyword evidence="11" id="KW-0413">Isomerase</keyword>
<comment type="catalytic activity">
    <reaction evidence="12 15">
        <text>Couples ATP hydrolysis with the unwinding of duplex DNA by translocating in the 3'-5' direction.</text>
        <dbReference type="EC" id="5.6.2.4"/>
    </reaction>
</comment>
<evidence type="ECO:0000256" key="7">
    <source>
        <dbReference type="ARBA" id="ARBA00022840"/>
    </source>
</evidence>
<evidence type="ECO:0000256" key="8">
    <source>
        <dbReference type="ARBA" id="ARBA00023125"/>
    </source>
</evidence>
<comment type="similarity">
    <text evidence="1 15">Belongs to the helicase family. RecG subfamily.</text>
</comment>
<dbReference type="InterPro" id="IPR033454">
    <property type="entry name" value="RecG_wedge"/>
</dbReference>
<keyword evidence="6 15" id="KW-0347">Helicase</keyword>
<evidence type="ECO:0000256" key="13">
    <source>
        <dbReference type="ARBA" id="ARBA00034808"/>
    </source>
</evidence>
<evidence type="ECO:0000256" key="12">
    <source>
        <dbReference type="ARBA" id="ARBA00034617"/>
    </source>
</evidence>
<dbReference type="SMART" id="SM00487">
    <property type="entry name" value="DEXDc"/>
    <property type="match status" value="1"/>
</dbReference>
<dbReference type="Pfam" id="PF00271">
    <property type="entry name" value="Helicase_C"/>
    <property type="match status" value="1"/>
</dbReference>
<keyword evidence="10 15" id="KW-0234">DNA repair</keyword>
<dbReference type="OrthoDB" id="9804325at2"/>
<dbReference type="InterPro" id="IPR045562">
    <property type="entry name" value="RecG_dom3_C"/>
</dbReference>
<evidence type="ECO:0000256" key="3">
    <source>
        <dbReference type="ARBA" id="ARBA00022741"/>
    </source>
</evidence>
<organism evidence="18 19">
    <name type="scientific">Seleniivibrio woodruffii</name>
    <dbReference type="NCBI Taxonomy" id="1078050"/>
    <lineage>
        <taxon>Bacteria</taxon>
        <taxon>Pseudomonadati</taxon>
        <taxon>Deferribacterota</taxon>
        <taxon>Deferribacteres</taxon>
        <taxon>Deferribacterales</taxon>
        <taxon>Geovibrionaceae</taxon>
        <taxon>Seleniivibrio</taxon>
    </lineage>
</organism>
<comment type="caution">
    <text evidence="18">The sequence shown here is derived from an EMBL/GenBank/DDBJ whole genome shotgun (WGS) entry which is preliminary data.</text>
</comment>
<keyword evidence="8" id="KW-0238">DNA-binding</keyword>
<evidence type="ECO:0000256" key="4">
    <source>
        <dbReference type="ARBA" id="ARBA00022763"/>
    </source>
</evidence>
<keyword evidence="4 15" id="KW-0227">DNA damage</keyword>
<evidence type="ECO:0000259" key="16">
    <source>
        <dbReference type="PROSITE" id="PS51192"/>
    </source>
</evidence>
<keyword evidence="9 15" id="KW-0233">DNA recombination</keyword>
<evidence type="ECO:0000256" key="5">
    <source>
        <dbReference type="ARBA" id="ARBA00022801"/>
    </source>
</evidence>
<proteinExistence type="inferred from homology"/>
<dbReference type="Pfam" id="PF19833">
    <property type="entry name" value="RecG_dom3_C"/>
    <property type="match status" value="1"/>
</dbReference>
<dbReference type="SMART" id="SM00490">
    <property type="entry name" value="HELICc"/>
    <property type="match status" value="1"/>
</dbReference>
<dbReference type="PROSITE" id="PS51194">
    <property type="entry name" value="HELICASE_CTER"/>
    <property type="match status" value="1"/>
</dbReference>
<dbReference type="GO" id="GO:0006281">
    <property type="term" value="P:DNA repair"/>
    <property type="evidence" value="ECO:0007669"/>
    <property type="project" value="UniProtKB-UniRule"/>
</dbReference>
<dbReference type="InterPro" id="IPR011545">
    <property type="entry name" value="DEAD/DEAH_box_helicase_dom"/>
</dbReference>
<evidence type="ECO:0000256" key="14">
    <source>
        <dbReference type="ARBA" id="ARBA00048988"/>
    </source>
</evidence>
<dbReference type="AlphaFoldDB" id="A0A4R1K8Q2"/>
<dbReference type="SUPFAM" id="SSF52540">
    <property type="entry name" value="P-loop containing nucleoside triphosphate hydrolases"/>
    <property type="match status" value="2"/>
</dbReference>
<sequence>MANDRGRLLRLLADIKDNTADYFKNPRKYLDALKDITTRSGFDSAGFVFKDSYERKELEAILAELTLLTQAATTTEEFKTVDIRSLPRIGKKMAESLDKQGIRTVEDMFYHFPYRYEYIGETLSGKKALTGVFKTGGIMLTKNRKRLYKAVFQADFGQFAAVWFHFSAKFPAGVLKEGEKYTLYGQSGTFGGLDSIVHPQFIKESEMGEIMPVYTLPKTVAQKVYHAAVKAALERYLGLVPDYLPARYETRYKYPSAKESLKLIHNPDTPYELSALSDRSHPAYQRFIYEELFYLQMGLLYKKKAYTRQEGIRFDIKMEYLEWIKKLLPFKFTHAQKKVMAEIFNDMSATGQMNRLVQGDVGSGKTIVAFTAGLVAVKNGWQVAVIAPTEVLARQHMANLVKLIQGTDVTAALLTGSMTNAEKKRTKEMIAAGHMDFVVGTHAVIQENADFMRLGLAIIDEQHRFGVEQRKTLIEKGYMPDILLMTATPIPRTLALSFYGDLDISIIDEMPPGRTPIITKHSNKIEDAHRLIADEIAKGHGAYVIYPLIDTSEKLDLKAATDEYEKLCEIFGEANVGLLHGRMKHEQKQALMDAFKAGTIKILVSTTVVEVGVDVPQATVMVIENSERFGLSQLHQLRGRVGRSHRQSYCMLITGKEVSEEGRERINAMCRHADGFRLSEIDLEMRGPGDFFGTRQSGLPEFQFSNIVRDVKVLQAARNDAAEVLAEDPSLSMPKNAVIKQVLAKKWKKELEYIDIA</sequence>
<dbReference type="NCBIfam" id="NF008168">
    <property type="entry name" value="PRK10917.2-2"/>
    <property type="match status" value="1"/>
</dbReference>
<dbReference type="NCBIfam" id="TIGR00643">
    <property type="entry name" value="recG"/>
    <property type="match status" value="1"/>
</dbReference>
<dbReference type="GO" id="GO:0043138">
    <property type="term" value="F:3'-5' DNA helicase activity"/>
    <property type="evidence" value="ECO:0007669"/>
    <property type="project" value="UniProtKB-EC"/>
</dbReference>
<comment type="catalytic activity">
    <reaction evidence="14 15">
        <text>ATP + H2O = ADP + phosphate + H(+)</text>
        <dbReference type="Rhea" id="RHEA:13065"/>
        <dbReference type="ChEBI" id="CHEBI:15377"/>
        <dbReference type="ChEBI" id="CHEBI:15378"/>
        <dbReference type="ChEBI" id="CHEBI:30616"/>
        <dbReference type="ChEBI" id="CHEBI:43474"/>
        <dbReference type="ChEBI" id="CHEBI:456216"/>
        <dbReference type="EC" id="5.6.2.4"/>
    </reaction>
</comment>
<dbReference type="Pfam" id="PF17191">
    <property type="entry name" value="RecG_wedge"/>
    <property type="match status" value="1"/>
</dbReference>
<feature type="domain" description="Helicase ATP-binding" evidence="16">
    <location>
        <begin position="346"/>
        <end position="507"/>
    </location>
</feature>
<comment type="function">
    <text evidence="15">Plays a critical role in recombination and DNA repair. Helps process Holliday junction intermediates to mature products by catalyzing branch migration. Has replication fork regression activity, unwinds stalled or blocked replication forks to make a HJ that can be resolved. Has a DNA unwinding activity characteristic of a DNA helicase with 3'-5' polarity.</text>
</comment>
<evidence type="ECO:0000313" key="19">
    <source>
        <dbReference type="Proteomes" id="UP000294614"/>
    </source>
</evidence>
<evidence type="ECO:0000313" key="18">
    <source>
        <dbReference type="EMBL" id="TCK60736.1"/>
    </source>
</evidence>
<dbReference type="Gene3D" id="3.40.50.300">
    <property type="entry name" value="P-loop containing nucleotide triphosphate hydrolases"/>
    <property type="match status" value="2"/>
</dbReference>
<evidence type="ECO:0000259" key="17">
    <source>
        <dbReference type="PROSITE" id="PS51194"/>
    </source>
</evidence>
<dbReference type="PANTHER" id="PTHR47964">
    <property type="entry name" value="ATP-DEPENDENT DNA HELICASE HOMOLOG RECG, CHLOROPLASTIC"/>
    <property type="match status" value="1"/>
</dbReference>
<dbReference type="RefSeq" id="WP_132873606.1">
    <property type="nucleotide sequence ID" value="NZ_SMGG01000004.1"/>
</dbReference>
<dbReference type="GO" id="GO:0005524">
    <property type="term" value="F:ATP binding"/>
    <property type="evidence" value="ECO:0007669"/>
    <property type="project" value="UniProtKB-KW"/>
</dbReference>
<dbReference type="NCBIfam" id="NF008165">
    <property type="entry name" value="PRK10917.1-3"/>
    <property type="match status" value="1"/>
</dbReference>
<evidence type="ECO:0000256" key="10">
    <source>
        <dbReference type="ARBA" id="ARBA00023204"/>
    </source>
</evidence>
<keyword evidence="3 15" id="KW-0547">Nucleotide-binding</keyword>
<evidence type="ECO:0000256" key="2">
    <source>
        <dbReference type="ARBA" id="ARBA00017846"/>
    </source>
</evidence>
<name>A0A4R1K8Q2_9BACT</name>
<keyword evidence="5 15" id="KW-0378">Hydrolase</keyword>
<dbReference type="GO" id="GO:0003677">
    <property type="term" value="F:DNA binding"/>
    <property type="evidence" value="ECO:0007669"/>
    <property type="project" value="UniProtKB-KW"/>
</dbReference>
<dbReference type="EC" id="5.6.2.4" evidence="13 15"/>
<reference evidence="18 19" key="1">
    <citation type="submission" date="2019-03" db="EMBL/GenBank/DDBJ databases">
        <title>Genomic Encyclopedia of Type Strains, Phase IV (KMG-IV): sequencing the most valuable type-strain genomes for metagenomic binning, comparative biology and taxonomic classification.</title>
        <authorList>
            <person name="Goeker M."/>
        </authorList>
    </citation>
    <scope>NUCLEOTIDE SEQUENCE [LARGE SCALE GENOMIC DNA]</scope>
    <source>
        <strain evidence="18 19">DSM 24984</strain>
    </source>
</reference>
<dbReference type="InterPro" id="IPR047112">
    <property type="entry name" value="RecG/Mfd"/>
</dbReference>
<dbReference type="Proteomes" id="UP000294614">
    <property type="component" value="Unassembled WGS sequence"/>
</dbReference>